<evidence type="ECO:0000256" key="1">
    <source>
        <dbReference type="SAM" id="MobiDB-lite"/>
    </source>
</evidence>
<reference evidence="2 3" key="1">
    <citation type="submission" date="2018-07" db="EMBL/GenBank/DDBJ databases">
        <title>Rhizobium leguminosarum strain:ATCC 14479 Genome sequencing and assembly.</title>
        <authorList>
            <person name="Chakraborty R."/>
        </authorList>
    </citation>
    <scope>NUCLEOTIDE SEQUENCE [LARGE SCALE GENOMIC DNA]</scope>
    <source>
        <strain evidence="2 3">ATCC 14479</strain>
    </source>
</reference>
<evidence type="ECO:0000313" key="2">
    <source>
        <dbReference type="EMBL" id="AXA41772.1"/>
    </source>
</evidence>
<dbReference type="EMBL" id="CP030760">
    <property type="protein sequence ID" value="AXA41772.1"/>
    <property type="molecule type" value="Genomic_DNA"/>
</dbReference>
<gene>
    <name evidence="2" type="ORF">DLJ82_4209</name>
</gene>
<accession>A0A2Z4YN04</accession>
<organism evidence="2 3">
    <name type="scientific">Rhizobium leguminosarum</name>
    <dbReference type="NCBI Taxonomy" id="384"/>
    <lineage>
        <taxon>Bacteria</taxon>
        <taxon>Pseudomonadati</taxon>
        <taxon>Pseudomonadota</taxon>
        <taxon>Alphaproteobacteria</taxon>
        <taxon>Hyphomicrobiales</taxon>
        <taxon>Rhizobiaceae</taxon>
        <taxon>Rhizobium/Agrobacterium group</taxon>
        <taxon>Rhizobium</taxon>
    </lineage>
</organism>
<evidence type="ECO:0000313" key="3">
    <source>
        <dbReference type="Proteomes" id="UP000251166"/>
    </source>
</evidence>
<dbReference type="Proteomes" id="UP000251166">
    <property type="component" value="Chromosome"/>
</dbReference>
<proteinExistence type="predicted"/>
<protein>
    <submittedName>
        <fullName evidence="2">Uncharacterized protein</fullName>
    </submittedName>
</protein>
<name>A0A2Z4YN04_RHILE</name>
<feature type="region of interest" description="Disordered" evidence="1">
    <location>
        <begin position="62"/>
        <end position="90"/>
    </location>
</feature>
<dbReference type="AlphaFoldDB" id="A0A2Z4YN04"/>
<sequence>MLLDRPIEGGRLRGVESADGLDQALDVVTIRNRAAQDRPSQFGVIGIIDEWVLFSVAASPCRTSQPHERRKQLHQSGQPEPEAVPAPDEPSDIVICRTVDNGFGCAYLHKTSIFENGNLRTNAQRLIEVMRDEHDGL</sequence>